<feature type="transmembrane region" description="Helical" evidence="1">
    <location>
        <begin position="57"/>
        <end position="87"/>
    </location>
</feature>
<dbReference type="Proteomes" id="UP000186922">
    <property type="component" value="Unassembled WGS sequence"/>
</dbReference>
<feature type="transmembrane region" description="Helical" evidence="1">
    <location>
        <begin position="20"/>
        <end position="45"/>
    </location>
</feature>
<keyword evidence="1" id="KW-0472">Membrane</keyword>
<protein>
    <submittedName>
        <fullName evidence="2">Uncharacterized protein</fullName>
    </submittedName>
</protein>
<organism evidence="2 3">
    <name type="scientific">Ramazzottius varieornatus</name>
    <name type="common">Water bear</name>
    <name type="synonym">Tardigrade</name>
    <dbReference type="NCBI Taxonomy" id="947166"/>
    <lineage>
        <taxon>Eukaryota</taxon>
        <taxon>Metazoa</taxon>
        <taxon>Ecdysozoa</taxon>
        <taxon>Tardigrada</taxon>
        <taxon>Eutardigrada</taxon>
        <taxon>Parachela</taxon>
        <taxon>Hypsibioidea</taxon>
        <taxon>Ramazzottiidae</taxon>
        <taxon>Ramazzottius</taxon>
    </lineage>
</organism>
<dbReference type="EMBL" id="BDGG01000014">
    <property type="protein sequence ID" value="GAV07026.1"/>
    <property type="molecule type" value="Genomic_DNA"/>
</dbReference>
<keyword evidence="3" id="KW-1185">Reference proteome</keyword>
<dbReference type="AlphaFoldDB" id="A0A1D1W177"/>
<comment type="caution">
    <text evidence="2">The sequence shown here is derived from an EMBL/GenBank/DDBJ whole genome shotgun (WGS) entry which is preliminary data.</text>
</comment>
<keyword evidence="1" id="KW-0812">Transmembrane</keyword>
<proteinExistence type="predicted"/>
<keyword evidence="1" id="KW-1133">Transmembrane helix</keyword>
<evidence type="ECO:0000313" key="2">
    <source>
        <dbReference type="EMBL" id="GAV07026.1"/>
    </source>
</evidence>
<reference evidence="2 3" key="1">
    <citation type="journal article" date="2016" name="Nat. Commun.">
        <title>Extremotolerant tardigrade genome and improved radiotolerance of human cultured cells by tardigrade-unique protein.</title>
        <authorList>
            <person name="Hashimoto T."/>
            <person name="Horikawa D.D."/>
            <person name="Saito Y."/>
            <person name="Kuwahara H."/>
            <person name="Kozuka-Hata H."/>
            <person name="Shin-I T."/>
            <person name="Minakuchi Y."/>
            <person name="Ohishi K."/>
            <person name="Motoyama A."/>
            <person name="Aizu T."/>
            <person name="Enomoto A."/>
            <person name="Kondo K."/>
            <person name="Tanaka S."/>
            <person name="Hara Y."/>
            <person name="Koshikawa S."/>
            <person name="Sagara H."/>
            <person name="Miura T."/>
            <person name="Yokobori S."/>
            <person name="Miyagawa K."/>
            <person name="Suzuki Y."/>
            <person name="Kubo T."/>
            <person name="Oyama M."/>
            <person name="Kohara Y."/>
            <person name="Fujiyama A."/>
            <person name="Arakawa K."/>
            <person name="Katayama T."/>
            <person name="Toyoda A."/>
            <person name="Kunieda T."/>
        </authorList>
    </citation>
    <scope>NUCLEOTIDE SEQUENCE [LARGE SCALE GENOMIC DNA]</scope>
    <source>
        <strain evidence="2 3">YOKOZUNA-1</strain>
    </source>
</reference>
<accession>A0A1D1W177</accession>
<name>A0A1D1W177_RAMVA</name>
<evidence type="ECO:0000256" key="1">
    <source>
        <dbReference type="SAM" id="Phobius"/>
    </source>
</evidence>
<sequence>MTGLYDEARICWTAINSNFMLILGAAFGLDVSIMLEHVVALVGALRVPDPNLRKPWMIAYAITLNVSAVVFTALHLLASAITLVAVYEQCWTDK</sequence>
<gene>
    <name evidence="2" type="primary">RvY_16917-1</name>
    <name evidence="2" type="synonym">RvY_16917.1</name>
    <name evidence="2" type="ORF">RvY_16917</name>
</gene>
<evidence type="ECO:0000313" key="3">
    <source>
        <dbReference type="Proteomes" id="UP000186922"/>
    </source>
</evidence>